<dbReference type="KEGG" id="pcor:KS4_09380"/>
<protein>
    <recommendedName>
        <fullName evidence="3">Tetratricopeptide repeat protein</fullName>
    </recommendedName>
</protein>
<gene>
    <name evidence="1" type="ORF">KS4_09380</name>
</gene>
<evidence type="ECO:0008006" key="3">
    <source>
        <dbReference type="Google" id="ProtNLM"/>
    </source>
</evidence>
<evidence type="ECO:0000313" key="1">
    <source>
        <dbReference type="EMBL" id="QDU32899.1"/>
    </source>
</evidence>
<dbReference type="Proteomes" id="UP000317369">
    <property type="component" value="Chromosome"/>
</dbReference>
<reference evidence="1 2" key="1">
    <citation type="submission" date="2019-02" db="EMBL/GenBank/DDBJ databases">
        <title>Deep-cultivation of Planctomycetes and their phenomic and genomic characterization uncovers novel biology.</title>
        <authorList>
            <person name="Wiegand S."/>
            <person name="Jogler M."/>
            <person name="Boedeker C."/>
            <person name="Pinto D."/>
            <person name="Vollmers J."/>
            <person name="Rivas-Marin E."/>
            <person name="Kohn T."/>
            <person name="Peeters S.H."/>
            <person name="Heuer A."/>
            <person name="Rast P."/>
            <person name="Oberbeckmann S."/>
            <person name="Bunk B."/>
            <person name="Jeske O."/>
            <person name="Meyerdierks A."/>
            <person name="Storesund J.E."/>
            <person name="Kallscheuer N."/>
            <person name="Luecker S."/>
            <person name="Lage O.M."/>
            <person name="Pohl T."/>
            <person name="Merkel B.J."/>
            <person name="Hornburger P."/>
            <person name="Mueller R.-W."/>
            <person name="Bruemmer F."/>
            <person name="Labrenz M."/>
            <person name="Spormann A.M."/>
            <person name="Op den Camp H."/>
            <person name="Overmann J."/>
            <person name="Amann R."/>
            <person name="Jetten M.S.M."/>
            <person name="Mascher T."/>
            <person name="Medema M.H."/>
            <person name="Devos D.P."/>
            <person name="Kaster A.-K."/>
            <person name="Ovreas L."/>
            <person name="Rohde M."/>
            <person name="Galperin M.Y."/>
            <person name="Jogler C."/>
        </authorList>
    </citation>
    <scope>NUCLEOTIDE SEQUENCE [LARGE SCALE GENOMIC DNA]</scope>
    <source>
        <strain evidence="1 2">KS4</strain>
    </source>
</reference>
<evidence type="ECO:0000313" key="2">
    <source>
        <dbReference type="Proteomes" id="UP000317369"/>
    </source>
</evidence>
<proteinExistence type="predicted"/>
<accession>A0A517YRQ3</accession>
<dbReference type="EMBL" id="CP036425">
    <property type="protein sequence ID" value="QDU32899.1"/>
    <property type="molecule type" value="Genomic_DNA"/>
</dbReference>
<dbReference type="AlphaFoldDB" id="A0A517YRQ3"/>
<sequence>MKRKNGQLVSKFWRCVLCVLIGMLLGVKGWSAEFDEGLVEPMAMNGEVLESYTHGLGDYHLAYLFSSEADQSEVVKERKAVEARIRFDDYIRRARQAAETNQALANRLQDLGLEALDEVQRSYREMVEAFGNSPRRPIWLTNMAELKLQQILQIKYGFASESCRYGVPTRVQEIAYAEVVREAFFLLAEADASLYKLQTRLPRSPGFAALKTRGLPGMLFDEYAAKRVPFYLGIASIYVATLPADDIYFTGEYDKTNSLLIRKETIEAERKRLLGIGLGRLDGFVTDQGDVAGVRFSAMLHASYALFMREEYQSSIQLLQPLLRSQRRDLTTLGAQMLYAHALAKSDVRTALGELRRLQGSHPIVIQSPIFKLMVVDAMFRVQVDNLEQLRRGQDGESALGQAFNVYYELIESPSLSEMERQQISYMVAQRFERLVAYVDDVNQMPARVRMLMTDYGLQQMQEAIARGEQNVEGSELNRYYRLILDLAKSLDEVDVEPEVRARVGYNAAIAMYLPDKQSMENLQEVANILAELAKKFPQQSVSVKAITFATETLQHLHQKYPDVGRIGDDYADAAETLFNAFSVSKAADNQRVYYAFYLLQGKGQYAAAAGHYKLVPFDHPQYYDAQRELMFCYDAQISLKQQANQNFDILLEAMNADARRILREVSKEDKNIAERSGKAQIAEAVTVMLQAAGMEMRGAYADAVALLDESDVDFEAYSNLLPRVLQVRISALIGLQQLSEAAALSKTFMQARPELAAATIDQLLKQINRRFDVVLNPLNELLPHERLKKEAQAVLTLAETFQVANEDGLIQPGLDDEYLANMDIIKSRAYRVLGRPQEAVDLLGPQTVKFGDVLELIMAYGDANYDLGTSESLERARVQYRMVMGSYTEKPYPEVYYHAWLNYLKACIEGDVQVEDVPLYVGQLRMRDSELGGEVFKKAFDDLIERVNQ</sequence>
<keyword evidence="2" id="KW-1185">Reference proteome</keyword>
<dbReference type="RefSeq" id="WP_145075158.1">
    <property type="nucleotide sequence ID" value="NZ_CP036425.1"/>
</dbReference>
<organism evidence="1 2">
    <name type="scientific">Poriferisphaera corsica</name>
    <dbReference type="NCBI Taxonomy" id="2528020"/>
    <lineage>
        <taxon>Bacteria</taxon>
        <taxon>Pseudomonadati</taxon>
        <taxon>Planctomycetota</taxon>
        <taxon>Phycisphaerae</taxon>
        <taxon>Phycisphaerales</taxon>
        <taxon>Phycisphaeraceae</taxon>
        <taxon>Poriferisphaera</taxon>
    </lineage>
</organism>
<name>A0A517YRQ3_9BACT</name>